<protein>
    <submittedName>
        <fullName evidence="2">DUF6436 domain-containing protein</fullName>
    </submittedName>
</protein>
<comment type="caution">
    <text evidence="2">The sequence shown here is derived from an EMBL/GenBank/DDBJ whole genome shotgun (WGS) entry which is preliminary data.</text>
</comment>
<dbReference type="Pfam" id="PF20029">
    <property type="entry name" value="DUF6436"/>
    <property type="match status" value="1"/>
</dbReference>
<evidence type="ECO:0000313" key="2">
    <source>
        <dbReference type="EMBL" id="MFC6441532.1"/>
    </source>
</evidence>
<keyword evidence="3" id="KW-1185">Reference proteome</keyword>
<dbReference type="RefSeq" id="WP_131257710.1">
    <property type="nucleotide sequence ID" value="NZ_JBHSUS010000001.1"/>
</dbReference>
<evidence type="ECO:0000259" key="1">
    <source>
        <dbReference type="Pfam" id="PF20029"/>
    </source>
</evidence>
<dbReference type="InterPro" id="IPR045494">
    <property type="entry name" value="DUF6436"/>
</dbReference>
<feature type="domain" description="DUF6436" evidence="1">
    <location>
        <begin position="45"/>
        <end position="170"/>
    </location>
</feature>
<name>A0ABW1XN35_9ALTE</name>
<accession>A0ABW1XN35</accession>
<dbReference type="EMBL" id="JBHSUS010000001">
    <property type="protein sequence ID" value="MFC6441532.1"/>
    <property type="molecule type" value="Genomic_DNA"/>
</dbReference>
<dbReference type="Proteomes" id="UP001596364">
    <property type="component" value="Unassembled WGS sequence"/>
</dbReference>
<evidence type="ECO:0000313" key="3">
    <source>
        <dbReference type="Proteomes" id="UP001596364"/>
    </source>
</evidence>
<organism evidence="2 3">
    <name type="scientific">Pseudobowmanella zhangzhouensis</name>
    <dbReference type="NCBI Taxonomy" id="1537679"/>
    <lineage>
        <taxon>Bacteria</taxon>
        <taxon>Pseudomonadati</taxon>
        <taxon>Pseudomonadota</taxon>
        <taxon>Gammaproteobacteria</taxon>
        <taxon>Alteromonadales</taxon>
        <taxon>Alteromonadaceae</taxon>
    </lineage>
</organism>
<proteinExistence type="predicted"/>
<reference evidence="3" key="1">
    <citation type="journal article" date="2019" name="Int. J. Syst. Evol. Microbiol.">
        <title>The Global Catalogue of Microorganisms (GCM) 10K type strain sequencing project: providing services to taxonomists for standard genome sequencing and annotation.</title>
        <authorList>
            <consortium name="The Broad Institute Genomics Platform"/>
            <consortium name="The Broad Institute Genome Sequencing Center for Infectious Disease"/>
            <person name="Wu L."/>
            <person name="Ma J."/>
        </authorList>
    </citation>
    <scope>NUCLEOTIDE SEQUENCE [LARGE SCALE GENOMIC DNA]</scope>
    <source>
        <strain evidence="3">CGMCC 1.16031</strain>
    </source>
</reference>
<gene>
    <name evidence="2" type="ORF">ACFP85_15370</name>
</gene>
<sequence length="170" mass="18671">MRQRQTLLLVLWPLLSLALLGIFTWQRVVAFDPADSLAAADAEQSITRLFQQTFGNLEQTGFVVSAEACQCNNFNAPLEQQMHRLLSEQDYSVRKVVLNADSELRRLIPSVPALVVFDAEQHLRYVGPMSAGYVCTPATNEIAGLVAGIIGGQYLGAQINNLTSGCYCHT</sequence>